<protein>
    <recommendedName>
        <fullName evidence="10">Vacuolar calcium ion transporter</fullName>
    </recommendedName>
</protein>
<dbReference type="OrthoDB" id="1699231at2759"/>
<keyword evidence="14" id="KW-1185">Reference proteome</keyword>
<feature type="transmembrane region" description="Helical" evidence="10">
    <location>
        <begin position="144"/>
        <end position="165"/>
    </location>
</feature>
<feature type="transmembrane region" description="Helical" evidence="10">
    <location>
        <begin position="217"/>
        <end position="238"/>
    </location>
</feature>
<evidence type="ECO:0000256" key="7">
    <source>
        <dbReference type="ARBA" id="ARBA00022989"/>
    </source>
</evidence>
<dbReference type="NCBIfam" id="TIGR00378">
    <property type="entry name" value="cax"/>
    <property type="match status" value="1"/>
</dbReference>
<proteinExistence type="inferred from homology"/>
<evidence type="ECO:0000256" key="5">
    <source>
        <dbReference type="ARBA" id="ARBA00022692"/>
    </source>
</evidence>
<feature type="transmembrane region" description="Helical" evidence="10">
    <location>
        <begin position="57"/>
        <end position="76"/>
    </location>
</feature>
<keyword evidence="6 10" id="KW-0106">Calcium</keyword>
<dbReference type="Pfam" id="PF01699">
    <property type="entry name" value="Na_Ca_ex"/>
    <property type="match status" value="2"/>
</dbReference>
<evidence type="ECO:0000256" key="4">
    <source>
        <dbReference type="ARBA" id="ARBA00022568"/>
    </source>
</evidence>
<name>A0A1F7ZMW5_9EURO</name>
<comment type="caution">
    <text evidence="10">Lacks conserved residue(s) required for the propagation of feature annotation.</text>
</comment>
<dbReference type="GO" id="GO:0012505">
    <property type="term" value="C:endomembrane system"/>
    <property type="evidence" value="ECO:0007669"/>
    <property type="project" value="UniProtKB-SubCell"/>
</dbReference>
<feature type="transmembrane region" description="Helical" evidence="10">
    <location>
        <begin position="379"/>
        <end position="400"/>
    </location>
</feature>
<organism evidence="13 14">
    <name type="scientific">Aspergillus bombycis</name>
    <dbReference type="NCBI Taxonomy" id="109264"/>
    <lineage>
        <taxon>Eukaryota</taxon>
        <taxon>Fungi</taxon>
        <taxon>Dikarya</taxon>
        <taxon>Ascomycota</taxon>
        <taxon>Pezizomycotina</taxon>
        <taxon>Eurotiomycetes</taxon>
        <taxon>Eurotiomycetidae</taxon>
        <taxon>Eurotiales</taxon>
        <taxon>Aspergillaceae</taxon>
        <taxon>Aspergillus</taxon>
    </lineage>
</organism>
<dbReference type="GO" id="GO:0000329">
    <property type="term" value="C:fungal-type vacuole membrane"/>
    <property type="evidence" value="ECO:0007669"/>
    <property type="project" value="TreeGrafter"/>
</dbReference>
<dbReference type="AlphaFoldDB" id="A0A1F7ZMW5"/>
<dbReference type="RefSeq" id="XP_022384523.1">
    <property type="nucleotide sequence ID" value="XM_022537659.1"/>
</dbReference>
<keyword evidence="10" id="KW-0050">Antiport</keyword>
<evidence type="ECO:0000256" key="11">
    <source>
        <dbReference type="SAM" id="MobiDB-lite"/>
    </source>
</evidence>
<evidence type="ECO:0000313" key="13">
    <source>
        <dbReference type="EMBL" id="OGM40806.1"/>
    </source>
</evidence>
<evidence type="ECO:0000256" key="10">
    <source>
        <dbReference type="RuleBase" id="RU365028"/>
    </source>
</evidence>
<reference evidence="13 14" key="1">
    <citation type="journal article" date="2016" name="Genome Biol. Evol.">
        <title>Draft genome sequence of an aflatoxigenic Aspergillus species, A. bombycis.</title>
        <authorList>
            <person name="Moore G.G."/>
            <person name="Mack B.M."/>
            <person name="Beltz S.B."/>
            <person name="Gilbert M.K."/>
        </authorList>
    </citation>
    <scope>NUCLEOTIDE SEQUENCE [LARGE SCALE GENOMIC DNA]</scope>
    <source>
        <strain evidence="14">NRRL 26010</strain>
    </source>
</reference>
<accession>A0A1F7ZMW5</accession>
<keyword evidence="5 10" id="KW-0812">Transmembrane</keyword>
<dbReference type="PANTHER" id="PTHR31503:SF22">
    <property type="entry name" value="VACUOLAR CALCIUM ION TRANSPORTER"/>
    <property type="match status" value="1"/>
</dbReference>
<gene>
    <name evidence="13" type="ORF">ABOM_010531</name>
</gene>
<dbReference type="Gene3D" id="1.20.1420.30">
    <property type="entry name" value="NCX, central ion-binding region"/>
    <property type="match status" value="2"/>
</dbReference>
<evidence type="ECO:0000256" key="6">
    <source>
        <dbReference type="ARBA" id="ARBA00022837"/>
    </source>
</evidence>
<comment type="similarity">
    <text evidence="2 10">Belongs to the Ca(2+):cation antiporter (CaCA) (TC 2.A.19) family.</text>
</comment>
<evidence type="ECO:0000256" key="9">
    <source>
        <dbReference type="ARBA" id="ARBA00023136"/>
    </source>
</evidence>
<evidence type="ECO:0000256" key="1">
    <source>
        <dbReference type="ARBA" id="ARBA00004127"/>
    </source>
</evidence>
<feature type="transmembrane region" description="Helical" evidence="10">
    <location>
        <begin position="407"/>
        <end position="426"/>
    </location>
</feature>
<keyword evidence="8 10" id="KW-0406">Ion transport</keyword>
<feature type="region of interest" description="Disordered" evidence="11">
    <location>
        <begin position="1"/>
        <end position="20"/>
    </location>
</feature>
<evidence type="ECO:0000256" key="8">
    <source>
        <dbReference type="ARBA" id="ARBA00023065"/>
    </source>
</evidence>
<keyword evidence="7 10" id="KW-1133">Transmembrane helix</keyword>
<evidence type="ECO:0000256" key="3">
    <source>
        <dbReference type="ARBA" id="ARBA00022448"/>
    </source>
</evidence>
<evidence type="ECO:0000313" key="14">
    <source>
        <dbReference type="Proteomes" id="UP000179179"/>
    </source>
</evidence>
<comment type="caution">
    <text evidence="13">The sequence shown here is derived from an EMBL/GenBank/DDBJ whole genome shotgun (WGS) entry which is preliminary data.</text>
</comment>
<dbReference type="GO" id="GO:0015369">
    <property type="term" value="F:calcium:proton antiporter activity"/>
    <property type="evidence" value="ECO:0007669"/>
    <property type="project" value="UniProtKB-UniRule"/>
</dbReference>
<dbReference type="GeneID" id="34453921"/>
<dbReference type="InterPro" id="IPR004837">
    <property type="entry name" value="NaCa_Exmemb"/>
</dbReference>
<evidence type="ECO:0000256" key="2">
    <source>
        <dbReference type="ARBA" id="ARBA00008170"/>
    </source>
</evidence>
<dbReference type="GO" id="GO:0006874">
    <property type="term" value="P:intracellular calcium ion homeostasis"/>
    <property type="evidence" value="ECO:0007669"/>
    <property type="project" value="TreeGrafter"/>
</dbReference>
<dbReference type="InterPro" id="IPR044880">
    <property type="entry name" value="NCX_ion-bd_dom_sf"/>
</dbReference>
<keyword evidence="9 10" id="KW-0472">Membrane</keyword>
<dbReference type="STRING" id="109264.A0A1F7ZMW5"/>
<dbReference type="PANTHER" id="PTHR31503">
    <property type="entry name" value="VACUOLAR CALCIUM ION TRANSPORTER"/>
    <property type="match status" value="1"/>
</dbReference>
<feature type="transmembrane region" description="Helical" evidence="10">
    <location>
        <begin position="282"/>
        <end position="304"/>
    </location>
</feature>
<dbReference type="EMBL" id="LYCR01000130">
    <property type="protein sequence ID" value="OGM40806.1"/>
    <property type="molecule type" value="Genomic_DNA"/>
</dbReference>
<feature type="transmembrane region" description="Helical" evidence="10">
    <location>
        <begin position="316"/>
        <end position="338"/>
    </location>
</feature>
<feature type="domain" description="Sodium/calcium exchanger membrane region" evidence="12">
    <location>
        <begin position="80"/>
        <end position="240"/>
    </location>
</feature>
<dbReference type="InterPro" id="IPR004798">
    <property type="entry name" value="CAX-like"/>
</dbReference>
<evidence type="ECO:0000259" key="12">
    <source>
        <dbReference type="Pfam" id="PF01699"/>
    </source>
</evidence>
<dbReference type="InterPro" id="IPR004713">
    <property type="entry name" value="CaH_exchang"/>
</dbReference>
<keyword evidence="4 10" id="KW-0109">Calcium transport</keyword>
<dbReference type="Proteomes" id="UP000179179">
    <property type="component" value="Unassembled WGS sequence"/>
</dbReference>
<comment type="function">
    <text evidence="10">Has a role in promoting intracellular calcium ion sequestration via the exchange of calcium ions for hydrogen ions across the vacuolar membrane. Involved also in manganese ion homeostasis via its uptake into the vacuole.</text>
</comment>
<comment type="subcellular location">
    <subcellularLocation>
        <location evidence="1">Endomembrane system</location>
        <topology evidence="1">Multi-pass membrane protein</topology>
    </subcellularLocation>
    <subcellularLocation>
        <location evidence="10">Vacuole membrane</location>
    </subcellularLocation>
</comment>
<feature type="domain" description="Sodium/calcium exchanger membrane region" evidence="12">
    <location>
        <begin position="282"/>
        <end position="425"/>
    </location>
</feature>
<keyword evidence="3 10" id="KW-0813">Transport</keyword>
<sequence>MQSVRHRHQQLPPLDSMSAVSPNNSLLSPIPSTPLRVARQQWRPFHRAIVKIGSHQCVKAMLATVPIGIITAILGGPSQVVFILNLTALIPLTTLLTISIADLSMETGRVVDEMLKATVGNAIELILGVVAMNSGHLRMIHSTLIGSMLCYMLLVPGSCFCLTGYDKDHLHFDRTLISIMSSLMIAVCMSLLIPTIMVTFPSLDTTSPQASVTRLEIVFVSRAAAIVLLVLFGVFLLFQLKSHASIFDLAEASSEGPPGSHCLNDRGIAQDRPARIFAPRSALIALVTGISCLIMCILCIVKSADRVAQQLGLSSAFPTLVLVPLIGNSARYVSIVMVSRQGHAESAVRAIINSILRITLLVIPVLIILGWVLNLPITLQMDTFEATMLFLASMVLIHVIQNGKSNYFEGLMLVGTYIISVAAFYMRPGTTDTTKPTP</sequence>
<feature type="transmembrane region" description="Helical" evidence="10">
    <location>
        <begin position="177"/>
        <end position="197"/>
    </location>
</feature>
<feature type="transmembrane region" description="Helical" evidence="10">
    <location>
        <begin position="350"/>
        <end position="373"/>
    </location>
</feature>
<keyword evidence="10" id="KW-0926">Vacuole</keyword>